<accession>A0A133XDU2</accession>
<comment type="function">
    <text evidence="15">Involved in base excision repair of DNA damaged by oxidation or by mutagenic agents. Acts as DNA glycosylase that recognizes and removes damaged bases. Has a preference for oxidized purines, such as 7,8-dihydro-8-oxoguanine (8-oxoG). Has AP (apurinic/apyrimidinic) lyase activity and introduces nicks in the DNA strand. Cleaves the DNA backbone by beta-delta elimination to generate a single-strand break at the site of the removed base with both 3'- and 5'-phosphates.</text>
</comment>
<feature type="domain" description="Formamidopyrimidine-DNA glycosylase catalytic" evidence="17">
    <location>
        <begin position="2"/>
        <end position="116"/>
    </location>
</feature>
<dbReference type="CDD" id="cd08966">
    <property type="entry name" value="EcFpg-like_N"/>
    <property type="match status" value="1"/>
</dbReference>
<dbReference type="SMART" id="SM00898">
    <property type="entry name" value="Fapy_DNA_glyco"/>
    <property type="match status" value="1"/>
</dbReference>
<dbReference type="SUPFAM" id="SSF81624">
    <property type="entry name" value="N-terminal domain of MutM-like DNA repair proteins"/>
    <property type="match status" value="1"/>
</dbReference>
<evidence type="ECO:0000256" key="6">
    <source>
        <dbReference type="ARBA" id="ARBA00022771"/>
    </source>
</evidence>
<feature type="active site" description="Schiff-base intermediate with DNA" evidence="15">
    <location>
        <position position="2"/>
    </location>
</feature>
<evidence type="ECO:0000256" key="7">
    <source>
        <dbReference type="ARBA" id="ARBA00022801"/>
    </source>
</evidence>
<dbReference type="InterPro" id="IPR010979">
    <property type="entry name" value="Ribosomal_uS13-like_H2TH"/>
</dbReference>
<keyword evidence="13 15" id="KW-0326">Glycosidase</keyword>
<dbReference type="HAMAP" id="MF_00103">
    <property type="entry name" value="Fapy_DNA_glycosyl"/>
    <property type="match status" value="1"/>
</dbReference>
<evidence type="ECO:0000256" key="9">
    <source>
        <dbReference type="ARBA" id="ARBA00023125"/>
    </source>
</evidence>
<evidence type="ECO:0000256" key="12">
    <source>
        <dbReference type="ARBA" id="ARBA00023268"/>
    </source>
</evidence>
<dbReference type="SUPFAM" id="SSF46946">
    <property type="entry name" value="S13-like H2TH domain"/>
    <property type="match status" value="1"/>
</dbReference>
<dbReference type="GO" id="GO:0034039">
    <property type="term" value="F:8-oxo-7,8-dihydroguanine DNA N-glycosylase activity"/>
    <property type="evidence" value="ECO:0007669"/>
    <property type="project" value="TreeGrafter"/>
</dbReference>
<keyword evidence="7 15" id="KW-0378">Hydrolase</keyword>
<proteinExistence type="inferred from homology"/>
<name>A0A133XDU2_9RHOO</name>
<keyword evidence="4 15" id="KW-0479">Metal-binding</keyword>
<keyword evidence="10 15" id="KW-0234">DNA repair</keyword>
<evidence type="ECO:0000256" key="11">
    <source>
        <dbReference type="ARBA" id="ARBA00023239"/>
    </source>
</evidence>
<feature type="binding site" evidence="15">
    <location>
        <position position="95"/>
    </location>
    <ligand>
        <name>DNA</name>
        <dbReference type="ChEBI" id="CHEBI:16991"/>
    </ligand>
</feature>
<dbReference type="PROSITE" id="PS51066">
    <property type="entry name" value="ZF_FPG_2"/>
    <property type="match status" value="1"/>
</dbReference>
<dbReference type="GO" id="GO:0003684">
    <property type="term" value="F:damaged DNA binding"/>
    <property type="evidence" value="ECO:0007669"/>
    <property type="project" value="InterPro"/>
</dbReference>
<dbReference type="Gene3D" id="3.20.190.10">
    <property type="entry name" value="MutM-like, N-terminal"/>
    <property type="match status" value="1"/>
</dbReference>
<dbReference type="NCBIfam" id="NF002211">
    <property type="entry name" value="PRK01103.1"/>
    <property type="match status" value="1"/>
</dbReference>
<evidence type="ECO:0000256" key="1">
    <source>
        <dbReference type="ARBA" id="ARBA00001668"/>
    </source>
</evidence>
<dbReference type="EC" id="3.2.2.23" evidence="15"/>
<dbReference type="Pfam" id="PF01149">
    <property type="entry name" value="Fapy_DNA_glyco"/>
    <property type="match status" value="1"/>
</dbReference>
<reference evidence="18 19" key="1">
    <citation type="submission" date="2015-12" db="EMBL/GenBank/DDBJ databases">
        <title>Nitrous oxide reduction kinetics distinguish bacteria harboring typical versus atypical NosZ.</title>
        <authorList>
            <person name="Yoon S."/>
            <person name="Nissen S."/>
            <person name="Park D."/>
            <person name="Sanford R.A."/>
            <person name="Loeffler F.E."/>
        </authorList>
    </citation>
    <scope>NUCLEOTIDE SEQUENCE [LARGE SCALE GENOMIC DNA]</scope>
    <source>
        <strain evidence="18 19">ATCC BAA-841</strain>
    </source>
</reference>
<dbReference type="RefSeq" id="WP_066887413.1">
    <property type="nucleotide sequence ID" value="NZ_LODL01000040.1"/>
</dbReference>
<keyword evidence="12 15" id="KW-0511">Multifunctional enzyme</keyword>
<keyword evidence="9 15" id="KW-0238">DNA-binding</keyword>
<dbReference type="AlphaFoldDB" id="A0A133XDU2"/>
<dbReference type="PROSITE" id="PS51068">
    <property type="entry name" value="FPG_CAT"/>
    <property type="match status" value="1"/>
</dbReference>
<dbReference type="GO" id="GO:0140078">
    <property type="term" value="F:class I DNA-(apurinic or apyrimidinic site) endonuclease activity"/>
    <property type="evidence" value="ECO:0007669"/>
    <property type="project" value="UniProtKB-EC"/>
</dbReference>
<dbReference type="EC" id="4.2.99.18" evidence="15"/>
<dbReference type="InterPro" id="IPR015886">
    <property type="entry name" value="H2TH_FPG"/>
</dbReference>
<evidence type="ECO:0000256" key="3">
    <source>
        <dbReference type="ARBA" id="ARBA00011245"/>
    </source>
</evidence>
<evidence type="ECO:0000256" key="14">
    <source>
        <dbReference type="ARBA" id="ARBA00044632"/>
    </source>
</evidence>
<dbReference type="SUPFAM" id="SSF57716">
    <property type="entry name" value="Glucocorticoid receptor-like (DNA-binding domain)"/>
    <property type="match status" value="1"/>
</dbReference>
<dbReference type="SMART" id="SM01232">
    <property type="entry name" value="H2TH"/>
    <property type="match status" value="1"/>
</dbReference>
<keyword evidence="11 15" id="KW-0456">Lyase</keyword>
<dbReference type="GO" id="GO:0006284">
    <property type="term" value="P:base-excision repair"/>
    <property type="evidence" value="ECO:0007669"/>
    <property type="project" value="InterPro"/>
</dbReference>
<keyword evidence="19" id="KW-1185">Reference proteome</keyword>
<dbReference type="InterPro" id="IPR020629">
    <property type="entry name" value="FPG_Glyclase"/>
</dbReference>
<dbReference type="InterPro" id="IPR010663">
    <property type="entry name" value="Znf_FPG/IleRS"/>
</dbReference>
<dbReference type="Gene3D" id="1.10.8.50">
    <property type="match status" value="1"/>
</dbReference>
<dbReference type="InterPro" id="IPR000214">
    <property type="entry name" value="Znf_DNA_glyclase/AP_lyase"/>
</dbReference>
<dbReference type="PROSITE" id="PS01242">
    <property type="entry name" value="ZF_FPG_1"/>
    <property type="match status" value="1"/>
</dbReference>
<dbReference type="InterPro" id="IPR012319">
    <property type="entry name" value="FPG_cat"/>
</dbReference>
<dbReference type="FunFam" id="1.10.8.50:FF:000003">
    <property type="entry name" value="Formamidopyrimidine-DNA glycosylase"/>
    <property type="match status" value="1"/>
</dbReference>
<dbReference type="Proteomes" id="UP000070186">
    <property type="component" value="Unassembled WGS sequence"/>
</dbReference>
<evidence type="ECO:0000256" key="2">
    <source>
        <dbReference type="ARBA" id="ARBA00009409"/>
    </source>
</evidence>
<evidence type="ECO:0000256" key="5">
    <source>
        <dbReference type="ARBA" id="ARBA00022763"/>
    </source>
</evidence>
<evidence type="ECO:0000313" key="19">
    <source>
        <dbReference type="Proteomes" id="UP000070186"/>
    </source>
</evidence>
<evidence type="ECO:0000256" key="8">
    <source>
        <dbReference type="ARBA" id="ARBA00022833"/>
    </source>
</evidence>
<sequence>MPELPEVEVCRRGIEPELLGRVIEGAVIRAPKLRQVIPPALVELLPGCQIVAVRRRGKYLLLDCLGEGVEGCLIIHLGMSGKLRFVSHSQSPAKHDHFDLVLAEQVLRFTDPRRFGVVLWQPGPPAAAESHPLLATQGIEPLSDIFAADWLHAACARRSGPIKPILMDSHLVVGIGNIYASESLFRAGISPLRAANRISRARYDLLVPAIRETLSAAIAAGGSSIRDYVHSDGGSGWFQIQAGVYDRDGQPCLRCGGVVKQVRQAGRSTYYCPSCQH</sequence>
<dbReference type="Pfam" id="PF06827">
    <property type="entry name" value="zf-FPG_IleRS"/>
    <property type="match status" value="1"/>
</dbReference>
<comment type="subunit">
    <text evidence="3 15">Monomer.</text>
</comment>
<feature type="domain" description="FPG-type" evidence="16">
    <location>
        <begin position="243"/>
        <end position="277"/>
    </location>
</feature>
<evidence type="ECO:0000256" key="4">
    <source>
        <dbReference type="ARBA" id="ARBA00022723"/>
    </source>
</evidence>
<keyword evidence="5 15" id="KW-0227">DNA damage</keyword>
<evidence type="ECO:0000256" key="10">
    <source>
        <dbReference type="ARBA" id="ARBA00023204"/>
    </source>
</evidence>
<evidence type="ECO:0000259" key="17">
    <source>
        <dbReference type="PROSITE" id="PS51068"/>
    </source>
</evidence>
<feature type="active site" description="Proton donor; for beta-elimination activity" evidence="15">
    <location>
        <position position="58"/>
    </location>
</feature>
<evidence type="ECO:0000256" key="13">
    <source>
        <dbReference type="ARBA" id="ARBA00023295"/>
    </source>
</evidence>
<comment type="catalytic activity">
    <reaction evidence="14 15">
        <text>2'-deoxyribonucleotide-(2'-deoxyribose 5'-phosphate)-2'-deoxyribonucleotide-DNA = a 3'-end 2'-deoxyribonucleotide-(2,3-dehydro-2,3-deoxyribose 5'-phosphate)-DNA + a 5'-end 5'-phospho-2'-deoxyribonucleoside-DNA + H(+)</text>
        <dbReference type="Rhea" id="RHEA:66592"/>
        <dbReference type="Rhea" id="RHEA-COMP:13180"/>
        <dbReference type="Rhea" id="RHEA-COMP:16897"/>
        <dbReference type="Rhea" id="RHEA-COMP:17067"/>
        <dbReference type="ChEBI" id="CHEBI:15378"/>
        <dbReference type="ChEBI" id="CHEBI:136412"/>
        <dbReference type="ChEBI" id="CHEBI:157695"/>
        <dbReference type="ChEBI" id="CHEBI:167181"/>
        <dbReference type="EC" id="4.2.99.18"/>
    </reaction>
</comment>
<feature type="binding site" evidence="15">
    <location>
        <position position="158"/>
    </location>
    <ligand>
        <name>DNA</name>
        <dbReference type="ChEBI" id="CHEBI:16991"/>
    </ligand>
</feature>
<comment type="caution">
    <text evidence="18">The sequence shown here is derived from an EMBL/GenBank/DDBJ whole genome shotgun (WGS) entry which is preliminary data.</text>
</comment>
<comment type="catalytic activity">
    <reaction evidence="1 15">
        <text>Hydrolysis of DNA containing ring-opened 7-methylguanine residues, releasing 2,6-diamino-4-hydroxy-5-(N-methyl)formamidopyrimidine.</text>
        <dbReference type="EC" id="3.2.2.23"/>
    </reaction>
</comment>
<keyword evidence="6 15" id="KW-0863">Zinc-finger</keyword>
<dbReference type="STRING" id="281362.AT959_20050"/>
<dbReference type="NCBIfam" id="TIGR00577">
    <property type="entry name" value="fpg"/>
    <property type="match status" value="1"/>
</dbReference>
<organism evidence="18 19">
    <name type="scientific">Dechloromonas denitrificans</name>
    <dbReference type="NCBI Taxonomy" id="281362"/>
    <lineage>
        <taxon>Bacteria</taxon>
        <taxon>Pseudomonadati</taxon>
        <taxon>Pseudomonadota</taxon>
        <taxon>Betaproteobacteria</taxon>
        <taxon>Rhodocyclales</taxon>
        <taxon>Azonexaceae</taxon>
        <taxon>Dechloromonas</taxon>
    </lineage>
</organism>
<evidence type="ECO:0000256" key="15">
    <source>
        <dbReference type="HAMAP-Rule" id="MF_00103"/>
    </source>
</evidence>
<comment type="similarity">
    <text evidence="2 15">Belongs to the FPG family.</text>
</comment>
<keyword evidence="8 15" id="KW-0862">Zinc</keyword>
<feature type="binding site" evidence="15">
    <location>
        <position position="113"/>
    </location>
    <ligand>
        <name>DNA</name>
        <dbReference type="ChEBI" id="CHEBI:16991"/>
    </ligand>
</feature>
<gene>
    <name evidence="15" type="primary">mutM</name>
    <name evidence="15" type="synonym">fpg</name>
    <name evidence="18" type="ORF">AT959_20050</name>
</gene>
<protein>
    <recommendedName>
        <fullName evidence="15">Formamidopyrimidine-DNA glycosylase</fullName>
        <shortName evidence="15">Fapy-DNA glycosylase</shortName>
        <ecNumber evidence="15">3.2.2.23</ecNumber>
    </recommendedName>
    <alternativeName>
        <fullName evidence="15">DNA-(apurinic or apyrimidinic site) lyase MutM</fullName>
        <shortName evidence="15">AP lyase MutM</shortName>
        <ecNumber evidence="15">4.2.99.18</ecNumber>
    </alternativeName>
</protein>
<evidence type="ECO:0000259" key="16">
    <source>
        <dbReference type="PROSITE" id="PS51066"/>
    </source>
</evidence>
<dbReference type="InterPro" id="IPR015887">
    <property type="entry name" value="DNA_glyclase_Znf_dom_DNA_BS"/>
</dbReference>
<dbReference type="PANTHER" id="PTHR22993:SF9">
    <property type="entry name" value="FORMAMIDOPYRIMIDINE-DNA GLYCOSYLASE"/>
    <property type="match status" value="1"/>
</dbReference>
<dbReference type="GO" id="GO:0008270">
    <property type="term" value="F:zinc ion binding"/>
    <property type="evidence" value="ECO:0007669"/>
    <property type="project" value="UniProtKB-UniRule"/>
</dbReference>
<evidence type="ECO:0000313" key="18">
    <source>
        <dbReference type="EMBL" id="KXB29105.1"/>
    </source>
</evidence>
<feature type="active site" description="Proton donor" evidence="15">
    <location>
        <position position="3"/>
    </location>
</feature>
<dbReference type="Pfam" id="PF06831">
    <property type="entry name" value="H2TH"/>
    <property type="match status" value="1"/>
</dbReference>
<dbReference type="EMBL" id="LODL01000040">
    <property type="protein sequence ID" value="KXB29105.1"/>
    <property type="molecule type" value="Genomic_DNA"/>
</dbReference>
<dbReference type="InterPro" id="IPR035937">
    <property type="entry name" value="FPG_N"/>
</dbReference>
<dbReference type="PANTHER" id="PTHR22993">
    <property type="entry name" value="FORMAMIDOPYRIMIDINE-DNA GLYCOSYLASE"/>
    <property type="match status" value="1"/>
</dbReference>
<feature type="active site" description="Proton donor; for delta-elimination activity" evidence="15">
    <location>
        <position position="267"/>
    </location>
</feature>
<comment type="cofactor">
    <cofactor evidence="15">
        <name>Zn(2+)</name>
        <dbReference type="ChEBI" id="CHEBI:29105"/>
    </cofactor>
    <text evidence="15">Binds 1 zinc ion per subunit.</text>
</comment>